<organism evidence="1 2">
    <name type="scientific">Streptomyces osmaniensis</name>
    <dbReference type="NCBI Taxonomy" id="593134"/>
    <lineage>
        <taxon>Bacteria</taxon>
        <taxon>Bacillati</taxon>
        <taxon>Actinomycetota</taxon>
        <taxon>Actinomycetes</taxon>
        <taxon>Kitasatosporales</taxon>
        <taxon>Streptomycetaceae</taxon>
        <taxon>Streptomyces</taxon>
    </lineage>
</organism>
<comment type="caution">
    <text evidence="1">The sequence shown here is derived from an EMBL/GenBank/DDBJ whole genome shotgun (WGS) entry which is preliminary data.</text>
</comment>
<proteinExistence type="predicted"/>
<protein>
    <submittedName>
        <fullName evidence="1">Uncharacterized protein</fullName>
    </submittedName>
</protein>
<evidence type="ECO:0000313" key="1">
    <source>
        <dbReference type="EMBL" id="GAA3592928.1"/>
    </source>
</evidence>
<reference evidence="2" key="1">
    <citation type="journal article" date="2019" name="Int. J. Syst. Evol. Microbiol.">
        <title>The Global Catalogue of Microorganisms (GCM) 10K type strain sequencing project: providing services to taxonomists for standard genome sequencing and annotation.</title>
        <authorList>
            <consortium name="The Broad Institute Genomics Platform"/>
            <consortium name="The Broad Institute Genome Sequencing Center for Infectious Disease"/>
            <person name="Wu L."/>
            <person name="Ma J."/>
        </authorList>
    </citation>
    <scope>NUCLEOTIDE SEQUENCE [LARGE SCALE GENOMIC DNA]</scope>
    <source>
        <strain evidence="2">JCM 17656</strain>
    </source>
</reference>
<dbReference type="EMBL" id="BAABCE010000030">
    <property type="protein sequence ID" value="GAA3592928.1"/>
    <property type="molecule type" value="Genomic_DNA"/>
</dbReference>
<dbReference type="Proteomes" id="UP001500707">
    <property type="component" value="Unassembled WGS sequence"/>
</dbReference>
<accession>A0ABP6YXW7</accession>
<gene>
    <name evidence="1" type="ORF">GCM10022295_88110</name>
</gene>
<dbReference type="RefSeq" id="WP_346186541.1">
    <property type="nucleotide sequence ID" value="NZ_BAABCE010000030.1"/>
</dbReference>
<evidence type="ECO:0000313" key="2">
    <source>
        <dbReference type="Proteomes" id="UP001500707"/>
    </source>
</evidence>
<keyword evidence="2" id="KW-1185">Reference proteome</keyword>
<name>A0ABP6YXW7_9ACTN</name>
<sequence length="128" mass="13720">MRVPLPTCSPCGLHLQRLGVTAEPAVGGLLVSGRWSWASSCHQAEWGVLGVPMPQPTAAGAVPGVVLIPTSELTIEATWDMAGMRGTGSDTLVAKGVFVPYHRIRTFSDVLTDHERAGEPLYWSLRAR</sequence>